<keyword evidence="2" id="KW-1185">Reference proteome</keyword>
<organism evidence="1 2">
    <name type="scientific">Phlebia brevispora</name>
    <dbReference type="NCBI Taxonomy" id="194682"/>
    <lineage>
        <taxon>Eukaryota</taxon>
        <taxon>Fungi</taxon>
        <taxon>Dikarya</taxon>
        <taxon>Basidiomycota</taxon>
        <taxon>Agaricomycotina</taxon>
        <taxon>Agaricomycetes</taxon>
        <taxon>Polyporales</taxon>
        <taxon>Meruliaceae</taxon>
        <taxon>Phlebia</taxon>
    </lineage>
</organism>
<gene>
    <name evidence="1" type="ORF">NM688_g1785</name>
</gene>
<comment type="caution">
    <text evidence="1">The sequence shown here is derived from an EMBL/GenBank/DDBJ whole genome shotgun (WGS) entry which is preliminary data.</text>
</comment>
<reference evidence="1" key="1">
    <citation type="submission" date="2022-07" db="EMBL/GenBank/DDBJ databases">
        <title>Genome Sequence of Phlebia brevispora.</title>
        <authorList>
            <person name="Buettner E."/>
        </authorList>
    </citation>
    <scope>NUCLEOTIDE SEQUENCE</scope>
    <source>
        <strain evidence="1">MPL23</strain>
    </source>
</reference>
<accession>A0ACC1TAC3</accession>
<proteinExistence type="predicted"/>
<name>A0ACC1TAC3_9APHY</name>
<evidence type="ECO:0000313" key="2">
    <source>
        <dbReference type="Proteomes" id="UP001148662"/>
    </source>
</evidence>
<evidence type="ECO:0000313" key="1">
    <source>
        <dbReference type="EMBL" id="KAJ3556870.1"/>
    </source>
</evidence>
<dbReference type="EMBL" id="JANHOG010000204">
    <property type="protein sequence ID" value="KAJ3556870.1"/>
    <property type="molecule type" value="Genomic_DNA"/>
</dbReference>
<sequence>MAESGGIPNPPSPLAFASPQIQATQPKRSGRVRGYSHEYRTMNKAETPLEVHLERMRLAEALAARDHAVHCMESICSSLRRKESIITRLQHENTELETRLAAHIPPSGDSERPGRVEEIERLRALNQELQVKIEALRHKQDCATGKENDQKVVIAFLITFHRILKLAQQLPLIEEDIDCPADILSPISKQGVLSATEDAEKPETIIQARFAILAALPLPPNMPDDTLVPIVIPPPFTIHDFIGTAIGTLKAQ</sequence>
<protein>
    <submittedName>
        <fullName evidence="1">Uncharacterized protein</fullName>
    </submittedName>
</protein>
<dbReference type="Proteomes" id="UP001148662">
    <property type="component" value="Unassembled WGS sequence"/>
</dbReference>